<dbReference type="GO" id="GO:0005789">
    <property type="term" value="C:endoplasmic reticulum membrane"/>
    <property type="evidence" value="ECO:0007669"/>
    <property type="project" value="TreeGrafter"/>
</dbReference>
<evidence type="ECO:0000256" key="4">
    <source>
        <dbReference type="ARBA" id="ARBA00022597"/>
    </source>
</evidence>
<dbReference type="AlphaFoldDB" id="A0A1I8AU82"/>
<dbReference type="GO" id="GO:0005462">
    <property type="term" value="F:UDP-N-acetylglucosamine transmembrane transporter activity"/>
    <property type="evidence" value="ECO:0007669"/>
    <property type="project" value="TreeGrafter"/>
</dbReference>
<protein>
    <submittedName>
        <fullName evidence="10">UAA transporter</fullName>
    </submittedName>
</protein>
<keyword evidence="5 8" id="KW-0812">Transmembrane</keyword>
<reference evidence="10" key="1">
    <citation type="submission" date="2016-11" db="UniProtKB">
        <authorList>
            <consortium name="WormBaseParasite"/>
        </authorList>
    </citation>
    <scope>IDENTIFICATION</scope>
</reference>
<keyword evidence="3" id="KW-0813">Transport</keyword>
<feature type="transmembrane region" description="Helical" evidence="8">
    <location>
        <begin position="153"/>
        <end position="172"/>
    </location>
</feature>
<keyword evidence="6 8" id="KW-1133">Transmembrane helix</keyword>
<dbReference type="Proteomes" id="UP000095287">
    <property type="component" value="Unplaced"/>
</dbReference>
<name>A0A1I8AU82_9BILA</name>
<evidence type="ECO:0000256" key="6">
    <source>
        <dbReference type="ARBA" id="ARBA00022989"/>
    </source>
</evidence>
<evidence type="ECO:0000256" key="5">
    <source>
        <dbReference type="ARBA" id="ARBA00022692"/>
    </source>
</evidence>
<dbReference type="WBParaSite" id="L893_g9121.t1">
    <property type="protein sequence ID" value="L893_g9121.t1"/>
    <property type="gene ID" value="L893_g9121"/>
</dbReference>
<accession>A0A1I8AU82</accession>
<sequence length="326" mass="36124">MAAPVVLKTLFGCTGCMAAIESLNKESLRTMDLMTFTTFLFVSLHGVVFTSKFFKVPNRIPIVSYLPIVVIFFLVSTANNHALSYSVPIPLVITLRSGALVSNMLIGKLWLRHSYSTQKLVSILVITVGIVLFTLETVSAGGVRHDVTEGTTVTQAIGVTLLIGALLFSSFLGHYQQKLYVKYGKHDEEAMFYVHLLSLPGFLLLLPSIRTGMNDIIISPHLQIAGTHIPVPVAACKLVLIIIFQWICIKNVYRLTSVTDSLNVTLVTTLRKFLSLSLSVIFFDNRFTIIHGAAFLLVTLGTFFYNDSLFAWLRSSWDGSAKKKKQ</sequence>
<evidence type="ECO:0000256" key="1">
    <source>
        <dbReference type="ARBA" id="ARBA00004127"/>
    </source>
</evidence>
<evidence type="ECO:0000256" key="2">
    <source>
        <dbReference type="ARBA" id="ARBA00010694"/>
    </source>
</evidence>
<comment type="similarity">
    <text evidence="2">Belongs to the nucleotide-sugar transporter family. SLC35B subfamily.</text>
</comment>
<dbReference type="GO" id="GO:0005464">
    <property type="term" value="F:UDP-xylose transmembrane transporter activity"/>
    <property type="evidence" value="ECO:0007669"/>
    <property type="project" value="TreeGrafter"/>
</dbReference>
<feature type="transmembrane region" description="Helical" evidence="8">
    <location>
        <begin position="62"/>
        <end position="83"/>
    </location>
</feature>
<evidence type="ECO:0000256" key="3">
    <source>
        <dbReference type="ARBA" id="ARBA00022448"/>
    </source>
</evidence>
<keyword evidence="7 8" id="KW-0472">Membrane</keyword>
<keyword evidence="9" id="KW-1185">Reference proteome</keyword>
<feature type="transmembrane region" description="Helical" evidence="8">
    <location>
        <begin position="89"/>
        <end position="111"/>
    </location>
</feature>
<evidence type="ECO:0000256" key="8">
    <source>
        <dbReference type="SAM" id="Phobius"/>
    </source>
</evidence>
<dbReference type="GO" id="GO:0000139">
    <property type="term" value="C:Golgi membrane"/>
    <property type="evidence" value="ECO:0007669"/>
    <property type="project" value="TreeGrafter"/>
</dbReference>
<dbReference type="InterPro" id="IPR013657">
    <property type="entry name" value="SCL35B1-4/HUT1"/>
</dbReference>
<feature type="transmembrane region" description="Helical" evidence="8">
    <location>
        <begin position="261"/>
        <end position="283"/>
    </location>
</feature>
<evidence type="ECO:0000313" key="9">
    <source>
        <dbReference type="Proteomes" id="UP000095287"/>
    </source>
</evidence>
<evidence type="ECO:0000313" key="10">
    <source>
        <dbReference type="WBParaSite" id="L893_g9121.t1"/>
    </source>
</evidence>
<keyword evidence="4" id="KW-0762">Sugar transport</keyword>
<dbReference type="Pfam" id="PF08449">
    <property type="entry name" value="UAA"/>
    <property type="match status" value="1"/>
</dbReference>
<feature type="transmembrane region" description="Helical" evidence="8">
    <location>
        <begin position="34"/>
        <end position="50"/>
    </location>
</feature>
<feature type="transmembrane region" description="Helical" evidence="8">
    <location>
        <begin position="123"/>
        <end position="141"/>
    </location>
</feature>
<proteinExistence type="inferred from homology"/>
<feature type="transmembrane region" description="Helical" evidence="8">
    <location>
        <begin position="229"/>
        <end position="249"/>
    </location>
</feature>
<feature type="transmembrane region" description="Helical" evidence="8">
    <location>
        <begin position="289"/>
        <end position="313"/>
    </location>
</feature>
<comment type="subcellular location">
    <subcellularLocation>
        <location evidence="1">Endomembrane system</location>
        <topology evidence="1">Multi-pass membrane protein</topology>
    </subcellularLocation>
</comment>
<dbReference type="PANTHER" id="PTHR10778:SF4">
    <property type="entry name" value="NUCLEOTIDE SUGAR TRANSPORTER SLC35B4"/>
    <property type="match status" value="1"/>
</dbReference>
<evidence type="ECO:0000256" key="7">
    <source>
        <dbReference type="ARBA" id="ARBA00023136"/>
    </source>
</evidence>
<dbReference type="PANTHER" id="PTHR10778">
    <property type="entry name" value="SOLUTE CARRIER FAMILY 35 MEMBER B"/>
    <property type="match status" value="1"/>
</dbReference>
<feature type="transmembrane region" description="Helical" evidence="8">
    <location>
        <begin position="192"/>
        <end position="209"/>
    </location>
</feature>
<organism evidence="9 10">
    <name type="scientific">Steinernema glaseri</name>
    <dbReference type="NCBI Taxonomy" id="37863"/>
    <lineage>
        <taxon>Eukaryota</taxon>
        <taxon>Metazoa</taxon>
        <taxon>Ecdysozoa</taxon>
        <taxon>Nematoda</taxon>
        <taxon>Chromadorea</taxon>
        <taxon>Rhabditida</taxon>
        <taxon>Tylenchina</taxon>
        <taxon>Panagrolaimomorpha</taxon>
        <taxon>Strongyloidoidea</taxon>
        <taxon>Steinernematidae</taxon>
        <taxon>Steinernema</taxon>
    </lineage>
</organism>